<gene>
    <name evidence="4" type="ORF">CTZ28_13585</name>
</gene>
<evidence type="ECO:0000313" key="5">
    <source>
        <dbReference type="Proteomes" id="UP000270471"/>
    </source>
</evidence>
<keyword evidence="5" id="KW-1185">Reference proteome</keyword>
<comment type="similarity">
    <text evidence="1">Belongs to the V-ATPase F subunit family.</text>
</comment>
<evidence type="ECO:0000256" key="1">
    <source>
        <dbReference type="ARBA" id="ARBA00010148"/>
    </source>
</evidence>
<dbReference type="Gene3D" id="3.40.50.10580">
    <property type="entry name" value="ATPase, V1 complex, subunit F"/>
    <property type="match status" value="1"/>
</dbReference>
<proteinExistence type="inferred from homology"/>
<dbReference type="InterPro" id="IPR008218">
    <property type="entry name" value="ATPase_V1-cplx_f_g_su"/>
</dbReference>
<dbReference type="AlphaFoldDB" id="A0A3M0IAH6"/>
<evidence type="ECO:0000256" key="3">
    <source>
        <dbReference type="ARBA" id="ARBA00023065"/>
    </source>
</evidence>
<dbReference type="GO" id="GO:0046961">
    <property type="term" value="F:proton-transporting ATPase activity, rotational mechanism"/>
    <property type="evidence" value="ECO:0007669"/>
    <property type="project" value="InterPro"/>
</dbReference>
<accession>A0A3M0IAH6</accession>
<evidence type="ECO:0000256" key="2">
    <source>
        <dbReference type="ARBA" id="ARBA00022448"/>
    </source>
</evidence>
<keyword evidence="2" id="KW-0813">Transport</keyword>
<protein>
    <recommendedName>
        <fullName evidence="6">ATP synthase F subunit</fullName>
    </recommendedName>
</protein>
<organism evidence="4 5">
    <name type="scientific">Streptomyces shenzhenensis</name>
    <dbReference type="NCBI Taxonomy" id="943815"/>
    <lineage>
        <taxon>Bacteria</taxon>
        <taxon>Bacillati</taxon>
        <taxon>Actinomycetota</taxon>
        <taxon>Actinomycetes</taxon>
        <taxon>Kitasatosporales</taxon>
        <taxon>Streptomycetaceae</taxon>
        <taxon>Streptomyces</taxon>
    </lineage>
</organism>
<dbReference type="EMBL" id="PENI01000007">
    <property type="protein sequence ID" value="RMB85402.1"/>
    <property type="molecule type" value="Genomic_DNA"/>
</dbReference>
<name>A0A3M0IAH6_9ACTN</name>
<dbReference type="Pfam" id="PF01990">
    <property type="entry name" value="ATP-synt_F"/>
    <property type="match status" value="1"/>
</dbReference>
<evidence type="ECO:0008006" key="6">
    <source>
        <dbReference type="Google" id="ProtNLM"/>
    </source>
</evidence>
<dbReference type="OrthoDB" id="4246289at2"/>
<comment type="caution">
    <text evidence="4">The sequence shown here is derived from an EMBL/GenBank/DDBJ whole genome shotgun (WGS) entry which is preliminary data.</text>
</comment>
<sequence>MTMSTVAAIGARAGVCGLALAGVDVLVAEDPDAVRRAWEALAATVGLVILTAEAARALGDAATAPDPARPLTVVMPG</sequence>
<dbReference type="InterPro" id="IPR036906">
    <property type="entry name" value="ATPase_V1_fsu_sf"/>
</dbReference>
<reference evidence="4 5" key="1">
    <citation type="submission" date="2017-11" db="EMBL/GenBank/DDBJ databases">
        <title>Draft genome of actinobacteria isolated from guarana (Paullinia cupana (Mart.) Ducke.</title>
        <authorList>
            <person name="Siqueira K.A."/>
            <person name="Liotti R.G."/>
            <person name="Mendes T.A.O."/>
            <person name="Soares M.A."/>
        </authorList>
    </citation>
    <scope>NUCLEOTIDE SEQUENCE [LARGE SCALE GENOMIC DNA]</scope>
    <source>
        <strain evidence="4 5">193</strain>
    </source>
</reference>
<dbReference type="Proteomes" id="UP000270471">
    <property type="component" value="Unassembled WGS sequence"/>
</dbReference>
<keyword evidence="3" id="KW-0406">Ion transport</keyword>
<evidence type="ECO:0000313" key="4">
    <source>
        <dbReference type="EMBL" id="RMB85402.1"/>
    </source>
</evidence>
<dbReference type="SUPFAM" id="SSF159468">
    <property type="entry name" value="AtpF-like"/>
    <property type="match status" value="1"/>
</dbReference>